<keyword evidence="7" id="KW-0378">Hydrolase</keyword>
<dbReference type="InterPro" id="IPR001915">
    <property type="entry name" value="Peptidase_M48"/>
</dbReference>
<keyword evidence="5" id="KW-0812">Transmembrane</keyword>
<evidence type="ECO:0000256" key="10">
    <source>
        <dbReference type="ARBA" id="ARBA00023049"/>
    </source>
</evidence>
<feature type="domain" description="Peptidase M48" evidence="12">
    <location>
        <begin position="11"/>
        <end position="92"/>
    </location>
</feature>
<dbReference type="GO" id="GO:0046872">
    <property type="term" value="F:metal ion binding"/>
    <property type="evidence" value="ECO:0007669"/>
    <property type="project" value="UniProtKB-KW"/>
</dbReference>
<reference evidence="13" key="1">
    <citation type="submission" date="2018-05" db="EMBL/GenBank/DDBJ databases">
        <authorList>
            <person name="Lanie J.A."/>
            <person name="Ng W.-L."/>
            <person name="Kazmierczak K.M."/>
            <person name="Andrzejewski T.M."/>
            <person name="Davidsen T.M."/>
            <person name="Wayne K.J."/>
            <person name="Tettelin H."/>
            <person name="Glass J.I."/>
            <person name="Rusch D."/>
            <person name="Podicherti R."/>
            <person name="Tsui H.-C.T."/>
            <person name="Winkler M.E."/>
        </authorList>
    </citation>
    <scope>NUCLEOTIDE SEQUENCE</scope>
</reference>
<evidence type="ECO:0000256" key="8">
    <source>
        <dbReference type="ARBA" id="ARBA00022833"/>
    </source>
</evidence>
<evidence type="ECO:0000256" key="3">
    <source>
        <dbReference type="ARBA" id="ARBA00022475"/>
    </source>
</evidence>
<comment type="cofactor">
    <cofactor evidence="1">
        <name>Zn(2+)</name>
        <dbReference type="ChEBI" id="CHEBI:29105"/>
    </cofactor>
</comment>
<evidence type="ECO:0000313" key="13">
    <source>
        <dbReference type="EMBL" id="SVD09813.1"/>
    </source>
</evidence>
<accession>A0A382SJ14</accession>
<dbReference type="InterPro" id="IPR050083">
    <property type="entry name" value="HtpX_protease"/>
</dbReference>
<feature type="non-terminal residue" evidence="13">
    <location>
        <position position="1"/>
    </location>
</feature>
<evidence type="ECO:0000256" key="7">
    <source>
        <dbReference type="ARBA" id="ARBA00022801"/>
    </source>
</evidence>
<keyword evidence="3" id="KW-1003">Cell membrane</keyword>
<organism evidence="13">
    <name type="scientific">marine metagenome</name>
    <dbReference type="NCBI Taxonomy" id="408172"/>
    <lineage>
        <taxon>unclassified sequences</taxon>
        <taxon>metagenomes</taxon>
        <taxon>ecological metagenomes</taxon>
    </lineage>
</organism>
<keyword evidence="4" id="KW-0645">Protease</keyword>
<keyword evidence="8" id="KW-0862">Zinc</keyword>
<dbReference type="Pfam" id="PF01435">
    <property type="entry name" value="Peptidase_M48"/>
    <property type="match status" value="1"/>
</dbReference>
<dbReference type="GO" id="GO:0006508">
    <property type="term" value="P:proteolysis"/>
    <property type="evidence" value="ECO:0007669"/>
    <property type="project" value="UniProtKB-KW"/>
</dbReference>
<evidence type="ECO:0000256" key="9">
    <source>
        <dbReference type="ARBA" id="ARBA00022989"/>
    </source>
</evidence>
<evidence type="ECO:0000259" key="12">
    <source>
        <dbReference type="Pfam" id="PF01435"/>
    </source>
</evidence>
<gene>
    <name evidence="13" type="ORF">METZ01_LOCUS362667</name>
</gene>
<proteinExistence type="predicted"/>
<evidence type="ECO:0000256" key="1">
    <source>
        <dbReference type="ARBA" id="ARBA00001947"/>
    </source>
</evidence>
<evidence type="ECO:0000256" key="4">
    <source>
        <dbReference type="ARBA" id="ARBA00022670"/>
    </source>
</evidence>
<sequence>IVRPIAAGMVRAAISRTREYQADATGARTSGEPLALASALQKLELASQDRPMKVAEGASHLFIVNPLRRASMTKLFSTHPPMEERIKRLQSIKPNY</sequence>
<evidence type="ECO:0000256" key="2">
    <source>
        <dbReference type="ARBA" id="ARBA00004651"/>
    </source>
</evidence>
<name>A0A382SJ14_9ZZZZ</name>
<evidence type="ECO:0000256" key="6">
    <source>
        <dbReference type="ARBA" id="ARBA00022723"/>
    </source>
</evidence>
<dbReference type="PANTHER" id="PTHR43221:SF1">
    <property type="entry name" value="PROTEASE HTPX"/>
    <property type="match status" value="1"/>
</dbReference>
<comment type="subcellular location">
    <subcellularLocation>
        <location evidence="2">Cell membrane</location>
        <topology evidence="2">Multi-pass membrane protein</topology>
    </subcellularLocation>
</comment>
<dbReference type="EMBL" id="UINC01129429">
    <property type="protein sequence ID" value="SVD09813.1"/>
    <property type="molecule type" value="Genomic_DNA"/>
</dbReference>
<keyword evidence="11" id="KW-0472">Membrane</keyword>
<dbReference type="GO" id="GO:0005886">
    <property type="term" value="C:plasma membrane"/>
    <property type="evidence" value="ECO:0007669"/>
    <property type="project" value="UniProtKB-SubCell"/>
</dbReference>
<keyword evidence="6" id="KW-0479">Metal-binding</keyword>
<dbReference type="PANTHER" id="PTHR43221">
    <property type="entry name" value="PROTEASE HTPX"/>
    <property type="match status" value="1"/>
</dbReference>
<dbReference type="GO" id="GO:0004222">
    <property type="term" value="F:metalloendopeptidase activity"/>
    <property type="evidence" value="ECO:0007669"/>
    <property type="project" value="InterPro"/>
</dbReference>
<keyword evidence="9" id="KW-1133">Transmembrane helix</keyword>
<protein>
    <recommendedName>
        <fullName evidence="12">Peptidase M48 domain-containing protein</fullName>
    </recommendedName>
</protein>
<keyword evidence="10" id="KW-0482">Metalloprotease</keyword>
<evidence type="ECO:0000256" key="11">
    <source>
        <dbReference type="ARBA" id="ARBA00023136"/>
    </source>
</evidence>
<evidence type="ECO:0000256" key="5">
    <source>
        <dbReference type="ARBA" id="ARBA00022692"/>
    </source>
</evidence>
<dbReference type="AlphaFoldDB" id="A0A382SJ14"/>